<dbReference type="EMBL" id="CP136920">
    <property type="protein sequence ID" value="WOO43593.1"/>
    <property type="molecule type" value="Genomic_DNA"/>
</dbReference>
<evidence type="ECO:0000313" key="2">
    <source>
        <dbReference type="EMBL" id="WOO43593.1"/>
    </source>
</evidence>
<name>A0AAQ3QXE3_9BACT</name>
<dbReference type="AlphaFoldDB" id="A0AAQ3QXE3"/>
<gene>
    <name evidence="2" type="ORF">RZN69_10885</name>
</gene>
<evidence type="ECO:0000313" key="3">
    <source>
        <dbReference type="Proteomes" id="UP001304300"/>
    </source>
</evidence>
<dbReference type="KEGG" id="puo:RZN69_10885"/>
<organism evidence="2 3">
    <name type="scientific">Rubellicoccus peritrichatus</name>
    <dbReference type="NCBI Taxonomy" id="3080537"/>
    <lineage>
        <taxon>Bacteria</taxon>
        <taxon>Pseudomonadati</taxon>
        <taxon>Verrucomicrobiota</taxon>
        <taxon>Opitutia</taxon>
        <taxon>Puniceicoccales</taxon>
        <taxon>Cerasicoccaceae</taxon>
        <taxon>Rubellicoccus</taxon>
    </lineage>
</organism>
<feature type="signal peptide" evidence="1">
    <location>
        <begin position="1"/>
        <end position="19"/>
    </location>
</feature>
<accession>A0AAQ3QXE3</accession>
<keyword evidence="3" id="KW-1185">Reference proteome</keyword>
<keyword evidence="1" id="KW-0732">Signal</keyword>
<dbReference type="Proteomes" id="UP001304300">
    <property type="component" value="Chromosome"/>
</dbReference>
<sequence>MKLFSLVTLIGLSVLPCSAAESTGLWIGSVILDRVSEITPSNDTISQTPTPVADPMAIRIIIFVDDDGNASLLKWATLMNYQTTPGDSSDLSEIIIIDTDDFYESGVIGYTSDGNRLIGRRFETVFYDWSDDGEFELTGTVGSDDLTGTFQLPATHASNPFYHRYHNMHQDGREITRTVTISNLGDVSENEFNLFDQLSGDYEEVINGLANDDAGSSVTTNSIIIQGEITLVRVSEASSLGLPN</sequence>
<dbReference type="RefSeq" id="WP_317836155.1">
    <property type="nucleotide sequence ID" value="NZ_CP136920.1"/>
</dbReference>
<feature type="chain" id="PRO_5042913800" evidence="1">
    <location>
        <begin position="20"/>
        <end position="244"/>
    </location>
</feature>
<protein>
    <submittedName>
        <fullName evidence="2">Uncharacterized protein</fullName>
    </submittedName>
</protein>
<proteinExistence type="predicted"/>
<evidence type="ECO:0000256" key="1">
    <source>
        <dbReference type="SAM" id="SignalP"/>
    </source>
</evidence>
<reference evidence="2 3" key="1">
    <citation type="submission" date="2023-10" db="EMBL/GenBank/DDBJ databases">
        <title>Rubellicoccus peritrichatus gen. nov., sp. nov., isolated from an algae of coral reef tank.</title>
        <authorList>
            <person name="Luo J."/>
        </authorList>
    </citation>
    <scope>NUCLEOTIDE SEQUENCE [LARGE SCALE GENOMIC DNA]</scope>
    <source>
        <strain evidence="2 3">CR14</strain>
    </source>
</reference>